<name>A0A838AZU0_9HYPH</name>
<dbReference type="RefSeq" id="WP_181056741.1">
    <property type="nucleotide sequence ID" value="NZ_JACDTY010000002.1"/>
</dbReference>
<gene>
    <name evidence="1" type="ORF">H0241_07430</name>
</gene>
<accession>A0A838AZU0</accession>
<comment type="caution">
    <text evidence="1">The sequence shown here is derived from an EMBL/GenBank/DDBJ whole genome shotgun (WGS) entry which is preliminary data.</text>
</comment>
<proteinExistence type="predicted"/>
<evidence type="ECO:0000313" key="1">
    <source>
        <dbReference type="EMBL" id="MBA1140088.1"/>
    </source>
</evidence>
<protein>
    <recommendedName>
        <fullName evidence="3">ATP-grasp domain-containing protein</fullName>
    </recommendedName>
</protein>
<dbReference type="AlphaFoldDB" id="A0A838AZU0"/>
<sequence>MAAADLDVYVESLRNFRLVRGYSIAQLLPYLEQAGLKVRLLDRPARQNRAPAALLHIDLTVVPPPYRDIGQRYERSINGRALSIHRYLYSTLKLEAGDSHKGPVIVKTVLNSRGRPEQRWWQHRNGLTRSAHAIRKLFEPGYKDRLCPPYQVYQTIAEVPPDVWRNDRLMVEKFAFDTLDLPIVKHRYMFLLGAEINMRQVFDDVLCAGSKILSNEVGGAVPPEVLAVRQRLNLDFGAIDYFIVDGKGIVVDANKTVGSNPEWLKKNRFRQEFNDRMAEALIAFVRG</sequence>
<organism evidence="1 2">
    <name type="scientific">Mesorhizobium neociceri</name>
    <dbReference type="NCBI Taxonomy" id="1307853"/>
    <lineage>
        <taxon>Bacteria</taxon>
        <taxon>Pseudomonadati</taxon>
        <taxon>Pseudomonadota</taxon>
        <taxon>Alphaproteobacteria</taxon>
        <taxon>Hyphomicrobiales</taxon>
        <taxon>Phyllobacteriaceae</taxon>
        <taxon>Mesorhizobium</taxon>
    </lineage>
</organism>
<dbReference type="Proteomes" id="UP000558284">
    <property type="component" value="Unassembled WGS sequence"/>
</dbReference>
<keyword evidence="2" id="KW-1185">Reference proteome</keyword>
<evidence type="ECO:0008006" key="3">
    <source>
        <dbReference type="Google" id="ProtNLM"/>
    </source>
</evidence>
<dbReference type="EMBL" id="JACDTY010000002">
    <property type="protein sequence ID" value="MBA1140088.1"/>
    <property type="molecule type" value="Genomic_DNA"/>
</dbReference>
<evidence type="ECO:0000313" key="2">
    <source>
        <dbReference type="Proteomes" id="UP000558284"/>
    </source>
</evidence>
<reference evidence="1 2" key="1">
    <citation type="submission" date="2020-07" db="EMBL/GenBank/DDBJ databases">
        <title>Definition of the novel symbiovar canariense within Mesorhizobium novociceri, a new species of genus Mesorhizobium nodulating Cicer canariense in the Caldera de Taburiente National Park (La Palma, Canary Islands).</title>
        <authorList>
            <person name="Leon-Barrios M."/>
            <person name="Perez-Yepez J."/>
            <person name="Flores-Felix J.D."/>
            <person name="Ramirez-Baena M.H."/>
            <person name="Pulido-Suarez L."/>
            <person name="Igual J.M."/>
            <person name="Velazquez E."/>
            <person name="Peix A."/>
        </authorList>
    </citation>
    <scope>NUCLEOTIDE SEQUENCE [LARGE SCALE GENOMIC DNA]</scope>
    <source>
        <strain evidence="1 2">CCANP35</strain>
    </source>
</reference>